<dbReference type="InterPro" id="IPR020904">
    <property type="entry name" value="Sc_DH/Rdtase_CS"/>
</dbReference>
<accession>A0A1H5SVR4</accession>
<protein>
    <submittedName>
        <fullName evidence="4">3-oxoacyl-[acyl-carrier-protein] reductase</fullName>
    </submittedName>
</protein>
<dbReference type="InterPro" id="IPR050259">
    <property type="entry name" value="SDR"/>
</dbReference>
<dbReference type="SMART" id="SM00822">
    <property type="entry name" value="PKS_KR"/>
    <property type="match status" value="1"/>
</dbReference>
<gene>
    <name evidence="4" type="ORF">SAMN05216223_101292</name>
</gene>
<organism evidence="4 5">
    <name type="scientific">Actinacidiphila yanglinensis</name>
    <dbReference type="NCBI Taxonomy" id="310779"/>
    <lineage>
        <taxon>Bacteria</taxon>
        <taxon>Bacillati</taxon>
        <taxon>Actinomycetota</taxon>
        <taxon>Actinomycetes</taxon>
        <taxon>Kitasatosporales</taxon>
        <taxon>Streptomycetaceae</taxon>
        <taxon>Actinacidiphila</taxon>
    </lineage>
</organism>
<name>A0A1H5SVR4_9ACTN</name>
<reference evidence="4 5" key="1">
    <citation type="submission" date="2016-10" db="EMBL/GenBank/DDBJ databases">
        <authorList>
            <person name="de Groot N.N."/>
        </authorList>
    </citation>
    <scope>NUCLEOTIDE SEQUENCE [LARGE SCALE GENOMIC DNA]</scope>
    <source>
        <strain evidence="4 5">CGMCC 4.2023</strain>
    </source>
</reference>
<dbReference type="Pfam" id="PF13561">
    <property type="entry name" value="adh_short_C2"/>
    <property type="match status" value="1"/>
</dbReference>
<evidence type="ECO:0000313" key="4">
    <source>
        <dbReference type="EMBL" id="SEF54544.1"/>
    </source>
</evidence>
<dbReference type="EMBL" id="FNVU01000001">
    <property type="protein sequence ID" value="SEF54544.1"/>
    <property type="molecule type" value="Genomic_DNA"/>
</dbReference>
<dbReference type="SUPFAM" id="SSF51735">
    <property type="entry name" value="NAD(P)-binding Rossmann-fold domains"/>
    <property type="match status" value="1"/>
</dbReference>
<dbReference type="PANTHER" id="PTHR42879">
    <property type="entry name" value="3-OXOACYL-(ACYL-CARRIER-PROTEIN) REDUCTASE"/>
    <property type="match status" value="1"/>
</dbReference>
<dbReference type="PRINTS" id="PR00081">
    <property type="entry name" value="GDHRDH"/>
</dbReference>
<evidence type="ECO:0000256" key="2">
    <source>
        <dbReference type="ARBA" id="ARBA00023002"/>
    </source>
</evidence>
<dbReference type="GO" id="GO:0016491">
    <property type="term" value="F:oxidoreductase activity"/>
    <property type="evidence" value="ECO:0007669"/>
    <property type="project" value="UniProtKB-KW"/>
</dbReference>
<dbReference type="InterPro" id="IPR002347">
    <property type="entry name" value="SDR_fam"/>
</dbReference>
<dbReference type="RefSeq" id="WP_103883696.1">
    <property type="nucleotide sequence ID" value="NZ_FNVU01000001.1"/>
</dbReference>
<proteinExistence type="inferred from homology"/>
<evidence type="ECO:0000313" key="5">
    <source>
        <dbReference type="Proteomes" id="UP000236754"/>
    </source>
</evidence>
<dbReference type="InterPro" id="IPR036291">
    <property type="entry name" value="NAD(P)-bd_dom_sf"/>
</dbReference>
<dbReference type="Proteomes" id="UP000236754">
    <property type="component" value="Unassembled WGS sequence"/>
</dbReference>
<dbReference type="AlphaFoldDB" id="A0A1H5SVR4"/>
<dbReference type="PANTHER" id="PTHR42879:SF2">
    <property type="entry name" value="3-OXOACYL-[ACYL-CARRIER-PROTEIN] REDUCTASE FABG"/>
    <property type="match status" value="1"/>
</dbReference>
<evidence type="ECO:0000256" key="1">
    <source>
        <dbReference type="ARBA" id="ARBA00006484"/>
    </source>
</evidence>
<dbReference type="FunFam" id="3.40.50.720:FF:000173">
    <property type="entry name" value="3-oxoacyl-[acyl-carrier protein] reductase"/>
    <property type="match status" value="1"/>
</dbReference>
<dbReference type="Gene3D" id="3.40.50.720">
    <property type="entry name" value="NAD(P)-binding Rossmann-like Domain"/>
    <property type="match status" value="1"/>
</dbReference>
<keyword evidence="2" id="KW-0560">Oxidoreductase</keyword>
<dbReference type="OrthoDB" id="9804774at2"/>
<dbReference type="PRINTS" id="PR00080">
    <property type="entry name" value="SDRFAMILY"/>
</dbReference>
<dbReference type="PROSITE" id="PS00061">
    <property type="entry name" value="ADH_SHORT"/>
    <property type="match status" value="1"/>
</dbReference>
<evidence type="ECO:0000259" key="3">
    <source>
        <dbReference type="SMART" id="SM00822"/>
    </source>
</evidence>
<feature type="domain" description="Ketoreductase" evidence="3">
    <location>
        <begin position="10"/>
        <end position="198"/>
    </location>
</feature>
<sequence length="254" mass="26316">MADDLPLSGRRCVVTGGARGIGAAVVRLALAQGADVVFGYHSSGAAAADLAEEMNTAYPEQRCTALPGRVGDTEDAARFAAEALRTLGGELDVLVNNAGITHDVTFARMRREQWDEVVDTNLGSMFNVTRPLVMPLVRRRSGTVVNVTSASGIHGAPGQTAYSASKSGVIGFTKALAKEVGGLGVTVNAVAPGFIATDMTAAIPGPQAEHVRSLIPSREFGSAEDVAALVCFLASDRARYITGQVIEMSGGLTL</sequence>
<comment type="similarity">
    <text evidence="1">Belongs to the short-chain dehydrogenases/reductases (SDR) family.</text>
</comment>
<keyword evidence="5" id="KW-1185">Reference proteome</keyword>
<dbReference type="GO" id="GO:0032787">
    <property type="term" value="P:monocarboxylic acid metabolic process"/>
    <property type="evidence" value="ECO:0007669"/>
    <property type="project" value="UniProtKB-ARBA"/>
</dbReference>
<dbReference type="InterPro" id="IPR057326">
    <property type="entry name" value="KR_dom"/>
</dbReference>
<dbReference type="NCBIfam" id="NF009466">
    <property type="entry name" value="PRK12826.1-2"/>
    <property type="match status" value="1"/>
</dbReference>